<name>A0A6N4STT9_CYTH3</name>
<sequence>MKSYTKHTHTNRLASESSPYLLQHAHNPVEWFPWGEEALQKAKAEDKPILVSIGYSACHWCHVMEHECFEKEEVAAVMNDLFINIKIDREERPDLDQIYMDAVSAMGLRGGWPLNVFLTPDAKPFYGGTYFPQDHWLNLLGQISNAYLNHREDILKSAESFTESLNQSDVFKYGLVDDAETFHKDELDLAYDRISQQFDTDMGGMNKAPKFPMPSIYLYLLRDYALTGRQGSLQHVELTLDKMAMGGIYDTIGGGFARYSVDGAWFAPHFEKMLYDNGQLLSLYSEAYTVTKKPLYKEVIEETYTWLKREMLSPEGGFYSALDADSEGVEGKFYCWQYEELAQLIQEDFALFCAYYAITENGNWEHGMNILYKRMSDEAFAAAHSISAEALRESVSRWKNILFSERDPREHPGLDDKILASWNGIMLKGLCDAYRILGDAAILNTALMNAEFILTKLYDGKTLFHSYKNKKATIPGFLEDYTHVIDGYLALYEVSLDEQWLRQAITLVNHVIDHFYDDDEGLFFYTSRTSEKLIARKKEIFDNVIPASNSSLARNLYHLGKLLNNNDWIEHGRKTGSRFKKAFLADPSYLSNWGCLITSLMSPTAEIVISGKDALKIRKEINTVYYPNKVICGSVVSSTLPLLTDRKPVDDKTLIYLCFDKTCQLPTASVSELFDQLNRIN</sequence>
<accession>A0A6N4STT9</accession>
<dbReference type="RefSeq" id="WP_011585958.1">
    <property type="nucleotide sequence ID" value="NC_008255.1"/>
</dbReference>
<dbReference type="SUPFAM" id="SSF48208">
    <property type="entry name" value="Six-hairpin glycosidases"/>
    <property type="match status" value="1"/>
</dbReference>
<dbReference type="GO" id="GO:0005975">
    <property type="term" value="P:carbohydrate metabolic process"/>
    <property type="evidence" value="ECO:0007669"/>
    <property type="project" value="InterPro"/>
</dbReference>
<gene>
    <name evidence="2" type="ordered locus">CHU_2595</name>
</gene>
<dbReference type="InterPro" id="IPR024705">
    <property type="entry name" value="Ssp411"/>
</dbReference>
<dbReference type="CDD" id="cd02955">
    <property type="entry name" value="SSP411"/>
    <property type="match status" value="1"/>
</dbReference>
<dbReference type="SUPFAM" id="SSF52833">
    <property type="entry name" value="Thioredoxin-like"/>
    <property type="match status" value="1"/>
</dbReference>
<dbReference type="PANTHER" id="PTHR42899:SF1">
    <property type="entry name" value="SPERMATOGENESIS-ASSOCIATED PROTEIN 20"/>
    <property type="match status" value="1"/>
</dbReference>
<dbReference type="EMBL" id="CP000383">
    <property type="protein sequence ID" value="ABG59848.1"/>
    <property type="molecule type" value="Genomic_DNA"/>
</dbReference>
<dbReference type="PANTHER" id="PTHR42899">
    <property type="entry name" value="SPERMATOGENESIS-ASSOCIATED PROTEIN 20"/>
    <property type="match status" value="1"/>
</dbReference>
<dbReference type="InterPro" id="IPR004879">
    <property type="entry name" value="Ssp411-like_TRX"/>
</dbReference>
<dbReference type="Gene3D" id="1.50.10.20">
    <property type="match status" value="2"/>
</dbReference>
<dbReference type="Proteomes" id="UP000001822">
    <property type="component" value="Chromosome"/>
</dbReference>
<organism evidence="2 3">
    <name type="scientific">Cytophaga hutchinsonii (strain ATCC 33406 / DSM 1761 / CIP 103989 / NBRC 15051 / NCIMB 9469 / D465)</name>
    <dbReference type="NCBI Taxonomy" id="269798"/>
    <lineage>
        <taxon>Bacteria</taxon>
        <taxon>Pseudomonadati</taxon>
        <taxon>Bacteroidota</taxon>
        <taxon>Cytophagia</taxon>
        <taxon>Cytophagales</taxon>
        <taxon>Cytophagaceae</taxon>
        <taxon>Cytophaga</taxon>
    </lineage>
</organism>
<protein>
    <recommendedName>
        <fullName evidence="1">Spermatogenesis-associated protein 20-like TRX domain-containing protein</fullName>
    </recommendedName>
</protein>
<dbReference type="InterPro" id="IPR008928">
    <property type="entry name" value="6-hairpin_glycosidase_sf"/>
</dbReference>
<dbReference type="Pfam" id="PF03190">
    <property type="entry name" value="Thioredox_DsbH"/>
    <property type="match status" value="1"/>
</dbReference>
<dbReference type="KEGG" id="chu:CHU_2595"/>
<dbReference type="InterPro" id="IPR036249">
    <property type="entry name" value="Thioredoxin-like_sf"/>
</dbReference>
<dbReference type="Gene3D" id="3.40.30.10">
    <property type="entry name" value="Glutaredoxin"/>
    <property type="match status" value="1"/>
</dbReference>
<keyword evidence="3" id="KW-1185">Reference proteome</keyword>
<dbReference type="PIRSF" id="PIRSF006402">
    <property type="entry name" value="UCP006402_thioredoxin"/>
    <property type="match status" value="1"/>
</dbReference>
<reference evidence="2 3" key="1">
    <citation type="journal article" date="2007" name="Appl. Environ. Microbiol.">
        <title>Genome sequence of the cellulolytic gliding bacterium Cytophaga hutchinsonii.</title>
        <authorList>
            <person name="Xie G."/>
            <person name="Bruce D.C."/>
            <person name="Challacombe J.F."/>
            <person name="Chertkov O."/>
            <person name="Detter J.C."/>
            <person name="Gilna P."/>
            <person name="Han C.S."/>
            <person name="Lucas S."/>
            <person name="Misra M."/>
            <person name="Myers G.L."/>
            <person name="Richardson P."/>
            <person name="Tapia R."/>
            <person name="Thayer N."/>
            <person name="Thompson L.S."/>
            <person name="Brettin T.S."/>
            <person name="Henrissat B."/>
            <person name="Wilson D.B."/>
            <person name="McBride M.J."/>
        </authorList>
    </citation>
    <scope>NUCLEOTIDE SEQUENCE [LARGE SCALE GENOMIC DNA]</scope>
    <source>
        <strain evidence="3">ATCC 33406 / DSM 1761 / CIP 103989 / NBRC 15051 / NCIMB 9469 / D465</strain>
    </source>
</reference>
<proteinExistence type="predicted"/>
<evidence type="ECO:0000259" key="1">
    <source>
        <dbReference type="Pfam" id="PF03190"/>
    </source>
</evidence>
<dbReference type="OrthoDB" id="9762614at2"/>
<feature type="domain" description="Spermatogenesis-associated protein 20-like TRX" evidence="1">
    <location>
        <begin position="10"/>
        <end position="165"/>
    </location>
</feature>
<evidence type="ECO:0000313" key="3">
    <source>
        <dbReference type="Proteomes" id="UP000001822"/>
    </source>
</evidence>
<evidence type="ECO:0000313" key="2">
    <source>
        <dbReference type="EMBL" id="ABG59848.1"/>
    </source>
</evidence>
<dbReference type="AlphaFoldDB" id="A0A6N4STT9"/>